<dbReference type="OrthoDB" id="5278208at2759"/>
<feature type="region of interest" description="Disordered" evidence="7">
    <location>
        <begin position="706"/>
        <end position="726"/>
    </location>
</feature>
<evidence type="ECO:0000256" key="4">
    <source>
        <dbReference type="ARBA" id="ARBA00023125"/>
    </source>
</evidence>
<dbReference type="Pfam" id="PF00172">
    <property type="entry name" value="Zn_clus"/>
    <property type="match status" value="1"/>
</dbReference>
<comment type="subcellular location">
    <subcellularLocation>
        <location evidence="1">Nucleus</location>
    </subcellularLocation>
</comment>
<keyword evidence="3" id="KW-0805">Transcription regulation</keyword>
<feature type="compositionally biased region" description="Polar residues" evidence="7">
    <location>
        <begin position="180"/>
        <end position="193"/>
    </location>
</feature>
<feature type="compositionally biased region" description="Polar residues" evidence="7">
    <location>
        <begin position="208"/>
        <end position="228"/>
    </location>
</feature>
<dbReference type="GO" id="GO:0000981">
    <property type="term" value="F:DNA-binding transcription factor activity, RNA polymerase II-specific"/>
    <property type="evidence" value="ECO:0007669"/>
    <property type="project" value="InterPro"/>
</dbReference>
<dbReference type="InterPro" id="IPR021858">
    <property type="entry name" value="Fun_TF"/>
</dbReference>
<dbReference type="PROSITE" id="PS50048">
    <property type="entry name" value="ZN2_CY6_FUNGAL_2"/>
    <property type="match status" value="1"/>
</dbReference>
<dbReference type="Gene3D" id="4.10.240.10">
    <property type="entry name" value="Zn(2)-C6 fungal-type DNA-binding domain"/>
    <property type="match status" value="1"/>
</dbReference>
<dbReference type="PANTHER" id="PTHR37534:SF10">
    <property type="entry name" value="ZN(II)2CYS6 TRANSCRIPTION FACTOR (EUROFUNG)"/>
    <property type="match status" value="1"/>
</dbReference>
<dbReference type="Pfam" id="PF11951">
    <property type="entry name" value="Fungal_trans_2"/>
    <property type="match status" value="1"/>
</dbReference>
<keyword evidence="4" id="KW-0238">DNA-binding</keyword>
<dbReference type="GO" id="GO:0045944">
    <property type="term" value="P:positive regulation of transcription by RNA polymerase II"/>
    <property type="evidence" value="ECO:0007669"/>
    <property type="project" value="TreeGrafter"/>
</dbReference>
<dbReference type="STRING" id="1230097.A0A423XBA6"/>
<dbReference type="PROSITE" id="PS00463">
    <property type="entry name" value="ZN2_CY6_FUNGAL_1"/>
    <property type="match status" value="1"/>
</dbReference>
<feature type="region of interest" description="Disordered" evidence="7">
    <location>
        <begin position="65"/>
        <end position="86"/>
    </location>
</feature>
<evidence type="ECO:0000313" key="10">
    <source>
        <dbReference type="Proteomes" id="UP000285146"/>
    </source>
</evidence>
<dbReference type="InterPro" id="IPR001138">
    <property type="entry name" value="Zn2Cys6_DnaBD"/>
</dbReference>
<dbReference type="Proteomes" id="UP000285146">
    <property type="component" value="Unassembled WGS sequence"/>
</dbReference>
<evidence type="ECO:0000256" key="6">
    <source>
        <dbReference type="ARBA" id="ARBA00023242"/>
    </source>
</evidence>
<dbReference type="GO" id="GO:0000976">
    <property type="term" value="F:transcription cis-regulatory region binding"/>
    <property type="evidence" value="ECO:0007669"/>
    <property type="project" value="TreeGrafter"/>
</dbReference>
<sequence length="726" mass="81768">MSEYNYHDFLSSVSGLGGDPDNITQDAAIPGHVHTPFSIRSSVIPNTFHDATYYSGLPEQITFQAPKSQRIKRKNTPGSDPIKHRRTRSGCFTCRSRRVKCDEARPVCERCRKGKRDCTYPEPPPTKASSPQGARDTENNQPASPTSSPEDDDDDFDHETKLSPIPDEEEDEKALASVFQRPTQPKKSLRHMSTVSSLNLRRLMTRARQASETPSLEGTKSSSPTVSIGTASSYTATASQWSDMLWSTVPELTHLPDNFHFYLDYFYENITHHHYGVHKDFGDFFRTTFISLAIQSEPLLHAVVAFAAYHHTIRDPNGRLPEFLKYYNRSVTLLLDLLKNEGRHDLVTLLTVLQLATIEEYLGDWVNLMGHQRAALEILTQLFTPQIMAQTSLNRTVLAWYTRFDIQVGLMGGFEMGLPRDWYSTLDEYCRAKIANDPEDLDWCYEASENRLRLISVDLCSLVAKRSRGELREDVVVAEHVSLAHRLQEWKANMEPALTDTARLVPSTSNAPERLFSIYLNQVPIYDAPLSTTTLLACEWHAMVMTYLYQIAGDVQRSDAPGLGGITQHAEAICQVFEAAQQWPSIPKGLLLMLHPCLAIAALFLPRSPAHNTWLRRNFALLERSGYIFPVTIRKRIAELLQDEAIVRWWLPDEQDFSPIMQSIRAFADERNATTAPAQSKKFGEMRTIFAAMRLEEDIAGGTSGLLDGDMEVTSGSNQGLGTHGV</sequence>
<dbReference type="PANTHER" id="PTHR37534">
    <property type="entry name" value="TRANSCRIPTIONAL ACTIVATOR PROTEIN UGA3"/>
    <property type="match status" value="1"/>
</dbReference>
<dbReference type="SMART" id="SM00066">
    <property type="entry name" value="GAL4"/>
    <property type="match status" value="1"/>
</dbReference>
<protein>
    <recommendedName>
        <fullName evidence="8">Zn(2)-C6 fungal-type domain-containing protein</fullName>
    </recommendedName>
</protein>
<feature type="region of interest" description="Disordered" evidence="7">
    <location>
        <begin position="114"/>
        <end position="193"/>
    </location>
</feature>
<dbReference type="GO" id="GO:0008270">
    <property type="term" value="F:zinc ion binding"/>
    <property type="evidence" value="ECO:0007669"/>
    <property type="project" value="InterPro"/>
</dbReference>
<dbReference type="GO" id="GO:0005634">
    <property type="term" value="C:nucleus"/>
    <property type="evidence" value="ECO:0007669"/>
    <property type="project" value="UniProtKB-SubCell"/>
</dbReference>
<evidence type="ECO:0000256" key="1">
    <source>
        <dbReference type="ARBA" id="ARBA00004123"/>
    </source>
</evidence>
<keyword evidence="6" id="KW-0539">Nucleus</keyword>
<dbReference type="InParanoid" id="A0A423XBA6"/>
<evidence type="ECO:0000256" key="2">
    <source>
        <dbReference type="ARBA" id="ARBA00022833"/>
    </source>
</evidence>
<organism evidence="9 10">
    <name type="scientific">Cytospora leucostoma</name>
    <dbReference type="NCBI Taxonomy" id="1230097"/>
    <lineage>
        <taxon>Eukaryota</taxon>
        <taxon>Fungi</taxon>
        <taxon>Dikarya</taxon>
        <taxon>Ascomycota</taxon>
        <taxon>Pezizomycotina</taxon>
        <taxon>Sordariomycetes</taxon>
        <taxon>Sordariomycetidae</taxon>
        <taxon>Diaporthales</taxon>
        <taxon>Cytosporaceae</taxon>
        <taxon>Cytospora</taxon>
    </lineage>
</organism>
<keyword evidence="5" id="KW-0804">Transcription</keyword>
<accession>A0A423XBA6</accession>
<dbReference type="AlphaFoldDB" id="A0A423XBA6"/>
<keyword evidence="10" id="KW-1185">Reference proteome</keyword>
<proteinExistence type="predicted"/>
<evidence type="ECO:0000256" key="5">
    <source>
        <dbReference type="ARBA" id="ARBA00023163"/>
    </source>
</evidence>
<dbReference type="InterPro" id="IPR036864">
    <property type="entry name" value="Zn2-C6_fun-type_DNA-bd_sf"/>
</dbReference>
<evidence type="ECO:0000256" key="7">
    <source>
        <dbReference type="SAM" id="MobiDB-lite"/>
    </source>
</evidence>
<keyword evidence="2" id="KW-0862">Zinc</keyword>
<evidence type="ECO:0000313" key="9">
    <source>
        <dbReference type="EMBL" id="ROW13244.1"/>
    </source>
</evidence>
<name>A0A423XBA6_9PEZI</name>
<comment type="caution">
    <text evidence="9">The sequence shown here is derived from an EMBL/GenBank/DDBJ whole genome shotgun (WGS) entry which is preliminary data.</text>
</comment>
<dbReference type="CDD" id="cd00067">
    <property type="entry name" value="GAL4"/>
    <property type="match status" value="1"/>
</dbReference>
<feature type="region of interest" description="Disordered" evidence="7">
    <location>
        <begin position="207"/>
        <end position="228"/>
    </location>
</feature>
<evidence type="ECO:0000256" key="3">
    <source>
        <dbReference type="ARBA" id="ARBA00023015"/>
    </source>
</evidence>
<dbReference type="SUPFAM" id="SSF57701">
    <property type="entry name" value="Zn2/Cys6 DNA-binding domain"/>
    <property type="match status" value="1"/>
</dbReference>
<reference evidence="9 10" key="1">
    <citation type="submission" date="2015-09" db="EMBL/GenBank/DDBJ databases">
        <title>Host preference determinants of Valsa canker pathogens revealed by comparative genomics.</title>
        <authorList>
            <person name="Yin Z."/>
            <person name="Huang L."/>
        </authorList>
    </citation>
    <scope>NUCLEOTIDE SEQUENCE [LARGE SCALE GENOMIC DNA]</scope>
    <source>
        <strain evidence="9 10">SXYLt</strain>
    </source>
</reference>
<feature type="compositionally biased region" description="Polar residues" evidence="7">
    <location>
        <begin position="714"/>
        <end position="726"/>
    </location>
</feature>
<feature type="domain" description="Zn(2)-C6 fungal-type" evidence="8">
    <location>
        <begin position="90"/>
        <end position="120"/>
    </location>
</feature>
<dbReference type="EMBL" id="LKEB01000021">
    <property type="protein sequence ID" value="ROW13244.1"/>
    <property type="molecule type" value="Genomic_DNA"/>
</dbReference>
<evidence type="ECO:0000259" key="8">
    <source>
        <dbReference type="PROSITE" id="PS50048"/>
    </source>
</evidence>
<gene>
    <name evidence="9" type="ORF">VPNG_04829</name>
</gene>
<feature type="compositionally biased region" description="Polar residues" evidence="7">
    <location>
        <begin position="139"/>
        <end position="148"/>
    </location>
</feature>